<accession>A0A665W014</accession>
<dbReference type="InterPro" id="IPR003879">
    <property type="entry name" value="Butyrophylin_SPRY"/>
</dbReference>
<dbReference type="InterPro" id="IPR001841">
    <property type="entry name" value="Znf_RING"/>
</dbReference>
<protein>
    <submittedName>
        <fullName evidence="12">Zinc-binding protein A33-like</fullName>
    </submittedName>
</protein>
<dbReference type="PROSITE" id="PS50089">
    <property type="entry name" value="ZF_RING_2"/>
    <property type="match status" value="1"/>
</dbReference>
<dbReference type="PROSITE" id="PS00518">
    <property type="entry name" value="ZF_RING_1"/>
    <property type="match status" value="1"/>
</dbReference>
<keyword evidence="6" id="KW-0862">Zinc</keyword>
<evidence type="ECO:0000256" key="7">
    <source>
        <dbReference type="PROSITE-ProRule" id="PRU00024"/>
    </source>
</evidence>
<dbReference type="InterPro" id="IPR013320">
    <property type="entry name" value="ConA-like_dom_sf"/>
</dbReference>
<dbReference type="SUPFAM" id="SSF57850">
    <property type="entry name" value="RING/U-box"/>
    <property type="match status" value="1"/>
</dbReference>
<feature type="domain" description="B box-type" evidence="10">
    <location>
        <begin position="80"/>
        <end position="121"/>
    </location>
</feature>
<dbReference type="InterPro" id="IPR043136">
    <property type="entry name" value="B30.2/SPRY_sf"/>
</dbReference>
<dbReference type="InterPro" id="IPR018957">
    <property type="entry name" value="Znf_C3HC4_RING-type"/>
</dbReference>
<evidence type="ECO:0000256" key="6">
    <source>
        <dbReference type="ARBA" id="ARBA00022833"/>
    </source>
</evidence>
<sequence>MASSSEEHLLCPICQDIYREPVLLSCSHSFCKNCLKNWWKASSERQCPYCMRRSSRDDPPVSLVLRNLCEAFLQQCDHNPSEDFCRQHSEKLKLFCVDHQQPVCLVCRDSEIHTNHRFRPIDEAAQQHKKQLKETLEPLKEKLKRFEKIKVKFDQTLDHIKAQGRNTERQITEEFMKLHQFLVEEEAARVTALREETKQKVQMIEDTIQALSRQIAALSDTIGATEDELRAEDISFLLNHNAAMGRMQQHSLLREPQLQPGALVDQAKHLGNLAFYTWTKMKQMVSYSPVVLDPNTAGPRVILSEDLTSVIPGQRQQLPDNPERFDFSCAALGSEGFNSGTHSWAVKVGDSKRWRLGVSAESVQRKGHIQSGLWGIRFCEGVYFTWSPPAPDTALPVQKKIRRIRVNLDWKSGKLSFSDSDTNRHIHTFTQPFTEKLFPYFNTWDACPVEIVPLMVSVSVE</sequence>
<feature type="coiled-coil region" evidence="8">
    <location>
        <begin position="194"/>
        <end position="228"/>
    </location>
</feature>
<evidence type="ECO:0000256" key="5">
    <source>
        <dbReference type="ARBA" id="ARBA00022771"/>
    </source>
</evidence>
<dbReference type="Proteomes" id="UP000472264">
    <property type="component" value="Chromosome 12"/>
</dbReference>
<dbReference type="SUPFAM" id="SSF57845">
    <property type="entry name" value="B-box zinc-binding domain"/>
    <property type="match status" value="1"/>
</dbReference>
<dbReference type="Ensembl" id="ENSENLT00000038102.1">
    <property type="protein sequence ID" value="ENSENLP00000037108.1"/>
    <property type="gene ID" value="ENSENLG00000016103.1"/>
</dbReference>
<dbReference type="Pfam" id="PF00097">
    <property type="entry name" value="zf-C3HC4"/>
    <property type="match status" value="1"/>
</dbReference>
<comment type="similarity">
    <text evidence="2">Belongs to the TRIM/RBCC family.</text>
</comment>
<dbReference type="SMART" id="SM00449">
    <property type="entry name" value="SPRY"/>
    <property type="match status" value="1"/>
</dbReference>
<dbReference type="SMART" id="SM00336">
    <property type="entry name" value="BBOX"/>
    <property type="match status" value="1"/>
</dbReference>
<dbReference type="Pfam" id="PF00643">
    <property type="entry name" value="zf-B_box"/>
    <property type="match status" value="1"/>
</dbReference>
<dbReference type="AlphaFoldDB" id="A0A665W014"/>
<evidence type="ECO:0000259" key="9">
    <source>
        <dbReference type="PROSITE" id="PS50089"/>
    </source>
</evidence>
<dbReference type="SMART" id="SM00184">
    <property type="entry name" value="RING"/>
    <property type="match status" value="1"/>
</dbReference>
<dbReference type="InterPro" id="IPR017907">
    <property type="entry name" value="Znf_RING_CS"/>
</dbReference>
<dbReference type="GO" id="GO:0008270">
    <property type="term" value="F:zinc ion binding"/>
    <property type="evidence" value="ECO:0007669"/>
    <property type="project" value="UniProtKB-KW"/>
</dbReference>
<dbReference type="Gene3D" id="3.30.40.10">
    <property type="entry name" value="Zinc/RING finger domain, C3HC4 (zinc finger)"/>
    <property type="match status" value="1"/>
</dbReference>
<dbReference type="InterPro" id="IPR006574">
    <property type="entry name" value="PRY"/>
</dbReference>
<dbReference type="CDD" id="cd12893">
    <property type="entry name" value="SPRY_PRY_TRIM35"/>
    <property type="match status" value="1"/>
</dbReference>
<dbReference type="SMART" id="SM00589">
    <property type="entry name" value="PRY"/>
    <property type="match status" value="1"/>
</dbReference>
<dbReference type="Pfam" id="PF00622">
    <property type="entry name" value="SPRY"/>
    <property type="match status" value="1"/>
</dbReference>
<dbReference type="InterPro" id="IPR050143">
    <property type="entry name" value="TRIM/RBCC"/>
</dbReference>
<proteinExistence type="inferred from homology"/>
<keyword evidence="8" id="KW-0175">Coiled coil</keyword>
<dbReference type="RefSeq" id="XP_029371145.1">
    <property type="nucleotide sequence ID" value="XM_029515285.1"/>
</dbReference>
<evidence type="ECO:0000259" key="11">
    <source>
        <dbReference type="PROSITE" id="PS50188"/>
    </source>
</evidence>
<evidence type="ECO:0000313" key="13">
    <source>
        <dbReference type="Proteomes" id="UP000472264"/>
    </source>
</evidence>
<dbReference type="GeneID" id="115051703"/>
<evidence type="ECO:0000256" key="1">
    <source>
        <dbReference type="ARBA" id="ARBA00004496"/>
    </source>
</evidence>
<keyword evidence="3" id="KW-0963">Cytoplasm</keyword>
<dbReference type="Gene3D" id="3.30.160.60">
    <property type="entry name" value="Classic Zinc Finger"/>
    <property type="match status" value="1"/>
</dbReference>
<dbReference type="Gene3D" id="2.60.120.920">
    <property type="match status" value="1"/>
</dbReference>
<dbReference type="OMA" id="WAGLWEM"/>
<name>A0A665W014_ECHNA</name>
<dbReference type="OrthoDB" id="6105938at2759"/>
<dbReference type="InterPro" id="IPR003877">
    <property type="entry name" value="SPRY_dom"/>
</dbReference>
<gene>
    <name evidence="12" type="primary">LOC115051703</name>
</gene>
<organism evidence="12 13">
    <name type="scientific">Echeneis naucrates</name>
    <name type="common">Live sharksucker</name>
    <dbReference type="NCBI Taxonomy" id="173247"/>
    <lineage>
        <taxon>Eukaryota</taxon>
        <taxon>Metazoa</taxon>
        <taxon>Chordata</taxon>
        <taxon>Craniata</taxon>
        <taxon>Vertebrata</taxon>
        <taxon>Euteleostomi</taxon>
        <taxon>Actinopterygii</taxon>
        <taxon>Neopterygii</taxon>
        <taxon>Teleostei</taxon>
        <taxon>Neoteleostei</taxon>
        <taxon>Acanthomorphata</taxon>
        <taxon>Carangaria</taxon>
        <taxon>Carangiformes</taxon>
        <taxon>Echeneidae</taxon>
        <taxon>Echeneis</taxon>
    </lineage>
</organism>
<evidence type="ECO:0000256" key="4">
    <source>
        <dbReference type="ARBA" id="ARBA00022723"/>
    </source>
</evidence>
<evidence type="ECO:0000259" key="10">
    <source>
        <dbReference type="PROSITE" id="PS50119"/>
    </source>
</evidence>
<keyword evidence="5 7" id="KW-0863">Zinc-finger</keyword>
<dbReference type="GO" id="GO:0005737">
    <property type="term" value="C:cytoplasm"/>
    <property type="evidence" value="ECO:0007669"/>
    <property type="project" value="UniProtKB-SubCell"/>
</dbReference>
<reference evidence="12" key="3">
    <citation type="submission" date="2025-09" db="UniProtKB">
        <authorList>
            <consortium name="Ensembl"/>
        </authorList>
    </citation>
    <scope>IDENTIFICATION</scope>
</reference>
<dbReference type="PROSITE" id="PS50188">
    <property type="entry name" value="B302_SPRY"/>
    <property type="match status" value="1"/>
</dbReference>
<evidence type="ECO:0000256" key="8">
    <source>
        <dbReference type="SAM" id="Coils"/>
    </source>
</evidence>
<evidence type="ECO:0000256" key="3">
    <source>
        <dbReference type="ARBA" id="ARBA00022490"/>
    </source>
</evidence>
<feature type="domain" description="RING-type" evidence="9">
    <location>
        <begin position="11"/>
        <end position="50"/>
    </location>
</feature>
<reference evidence="12" key="2">
    <citation type="submission" date="2025-08" db="UniProtKB">
        <authorList>
            <consortium name="Ensembl"/>
        </authorList>
    </citation>
    <scope>IDENTIFICATION</scope>
</reference>
<dbReference type="InterPro" id="IPR013083">
    <property type="entry name" value="Znf_RING/FYVE/PHD"/>
</dbReference>
<dbReference type="PANTHER" id="PTHR24103">
    <property type="entry name" value="E3 UBIQUITIN-PROTEIN LIGASE TRIM"/>
    <property type="match status" value="1"/>
</dbReference>
<keyword evidence="4" id="KW-0479">Metal-binding</keyword>
<dbReference type="InterPro" id="IPR001870">
    <property type="entry name" value="B30.2/SPRY"/>
</dbReference>
<dbReference type="Pfam" id="PF13765">
    <property type="entry name" value="PRY"/>
    <property type="match status" value="1"/>
</dbReference>
<dbReference type="PROSITE" id="PS50119">
    <property type="entry name" value="ZF_BBOX"/>
    <property type="match status" value="1"/>
</dbReference>
<dbReference type="FunCoup" id="A0A665W014">
    <property type="interactions" value="189"/>
</dbReference>
<reference evidence="12" key="1">
    <citation type="submission" date="2021-04" db="EMBL/GenBank/DDBJ databases">
        <authorList>
            <consortium name="Wellcome Sanger Institute Data Sharing"/>
        </authorList>
    </citation>
    <scope>NUCLEOTIDE SEQUENCE [LARGE SCALE GENOMIC DNA]</scope>
</reference>
<keyword evidence="13" id="KW-1185">Reference proteome</keyword>
<evidence type="ECO:0000313" key="12">
    <source>
        <dbReference type="Ensembl" id="ENSENLP00000037108.1"/>
    </source>
</evidence>
<evidence type="ECO:0000256" key="2">
    <source>
        <dbReference type="ARBA" id="ARBA00008518"/>
    </source>
</evidence>
<dbReference type="InParanoid" id="A0A665W014"/>
<dbReference type="InterPro" id="IPR000315">
    <property type="entry name" value="Znf_B-box"/>
</dbReference>
<feature type="domain" description="B30.2/SPRY" evidence="11">
    <location>
        <begin position="270"/>
        <end position="458"/>
    </location>
</feature>
<dbReference type="SUPFAM" id="SSF49899">
    <property type="entry name" value="Concanavalin A-like lectins/glucanases"/>
    <property type="match status" value="1"/>
</dbReference>
<dbReference type="PRINTS" id="PR01407">
    <property type="entry name" value="BUTYPHLNCDUF"/>
</dbReference>
<comment type="subcellular location">
    <subcellularLocation>
        <location evidence="1">Cytoplasm</location>
    </subcellularLocation>
</comment>